<name>A0ABP5KZG0_9ACTN</name>
<feature type="transmembrane region" description="Helical" evidence="7">
    <location>
        <begin position="226"/>
        <end position="248"/>
    </location>
</feature>
<evidence type="ECO:0000259" key="9">
    <source>
        <dbReference type="PROSITE" id="PS50928"/>
    </source>
</evidence>
<keyword evidence="11" id="KW-1185">Reference proteome</keyword>
<evidence type="ECO:0000256" key="7">
    <source>
        <dbReference type="RuleBase" id="RU363032"/>
    </source>
</evidence>
<dbReference type="Proteomes" id="UP001500443">
    <property type="component" value="Unassembled WGS sequence"/>
</dbReference>
<comment type="similarity">
    <text evidence="7">Belongs to the binding-protein-dependent transport system permease family.</text>
</comment>
<dbReference type="Gene3D" id="1.10.3720.10">
    <property type="entry name" value="MetI-like"/>
    <property type="match status" value="1"/>
</dbReference>
<organism evidence="10 11">
    <name type="scientific">Streptomyces synnematoformans</name>
    <dbReference type="NCBI Taxonomy" id="415721"/>
    <lineage>
        <taxon>Bacteria</taxon>
        <taxon>Bacillati</taxon>
        <taxon>Actinomycetota</taxon>
        <taxon>Actinomycetes</taxon>
        <taxon>Kitasatosporales</taxon>
        <taxon>Streptomycetaceae</taxon>
        <taxon>Streptomyces</taxon>
    </lineage>
</organism>
<feature type="transmembrane region" description="Helical" evidence="7">
    <location>
        <begin position="95"/>
        <end position="116"/>
    </location>
</feature>
<keyword evidence="5 7" id="KW-1133">Transmembrane helix</keyword>
<dbReference type="PANTHER" id="PTHR30193:SF37">
    <property type="entry name" value="INNER MEMBRANE ABC TRANSPORTER PERMEASE PROTEIN YCJO"/>
    <property type="match status" value="1"/>
</dbReference>
<keyword evidence="4 7" id="KW-0812">Transmembrane</keyword>
<evidence type="ECO:0000256" key="8">
    <source>
        <dbReference type="SAM" id="MobiDB-lite"/>
    </source>
</evidence>
<comment type="subcellular location">
    <subcellularLocation>
        <location evidence="1 7">Cell membrane</location>
        <topology evidence="1 7">Multi-pass membrane protein</topology>
    </subcellularLocation>
</comment>
<feature type="compositionally biased region" description="Polar residues" evidence="8">
    <location>
        <begin position="1"/>
        <end position="12"/>
    </location>
</feature>
<dbReference type="PANTHER" id="PTHR30193">
    <property type="entry name" value="ABC TRANSPORTER PERMEASE PROTEIN"/>
    <property type="match status" value="1"/>
</dbReference>
<dbReference type="RefSeq" id="WP_344292031.1">
    <property type="nucleotide sequence ID" value="NZ_BAAAPF010000191.1"/>
</dbReference>
<evidence type="ECO:0000256" key="1">
    <source>
        <dbReference type="ARBA" id="ARBA00004651"/>
    </source>
</evidence>
<evidence type="ECO:0000256" key="5">
    <source>
        <dbReference type="ARBA" id="ARBA00022989"/>
    </source>
</evidence>
<comment type="caution">
    <text evidence="10">The sequence shown here is derived from an EMBL/GenBank/DDBJ whole genome shotgun (WGS) entry which is preliminary data.</text>
</comment>
<feature type="domain" description="ABC transmembrane type-1" evidence="9">
    <location>
        <begin position="91"/>
        <end position="301"/>
    </location>
</feature>
<evidence type="ECO:0000313" key="11">
    <source>
        <dbReference type="Proteomes" id="UP001500443"/>
    </source>
</evidence>
<evidence type="ECO:0000256" key="4">
    <source>
        <dbReference type="ARBA" id="ARBA00022692"/>
    </source>
</evidence>
<dbReference type="SUPFAM" id="SSF161098">
    <property type="entry name" value="MetI-like"/>
    <property type="match status" value="1"/>
</dbReference>
<reference evidence="11" key="1">
    <citation type="journal article" date="2019" name="Int. J. Syst. Evol. Microbiol.">
        <title>The Global Catalogue of Microorganisms (GCM) 10K type strain sequencing project: providing services to taxonomists for standard genome sequencing and annotation.</title>
        <authorList>
            <consortium name="The Broad Institute Genomics Platform"/>
            <consortium name="The Broad Institute Genome Sequencing Center for Infectious Disease"/>
            <person name="Wu L."/>
            <person name="Ma J."/>
        </authorList>
    </citation>
    <scope>NUCLEOTIDE SEQUENCE [LARGE SCALE GENOMIC DNA]</scope>
    <source>
        <strain evidence="11">JCM 15481</strain>
    </source>
</reference>
<dbReference type="InterPro" id="IPR000515">
    <property type="entry name" value="MetI-like"/>
</dbReference>
<evidence type="ECO:0000256" key="6">
    <source>
        <dbReference type="ARBA" id="ARBA00023136"/>
    </source>
</evidence>
<keyword evidence="2 7" id="KW-0813">Transport</keyword>
<feature type="region of interest" description="Disordered" evidence="8">
    <location>
        <begin position="1"/>
        <end position="27"/>
    </location>
</feature>
<sequence length="312" mass="34512">MATPAKLTSPTELSKPAKRGKRTKRSPIARRQARTAYLFLTPAIIFFGVFFYYPIADILNTSMLTGQRTDEFAGVDNYTSAFEDPQARNAFKVTLQFAAGTTLGAIVLGMGLAVLINQRLRGSLAFKLALLVPYLTSIAVVGLMWRNILDPELGILNRILSDLGLPTQEWLNTHPVATIVAVTLWMTTGHTMILFLAGLQGIPDVYYEAAKVDGANRWQQFRRITVPLLTPTTLFVSVMAVITGLQAFGQAYIITRGGPGEASDLFVFHVYELAFRARDFGYASALSMLLLLVIVAFTLLQLRIGRKREVQY</sequence>
<dbReference type="CDD" id="cd06261">
    <property type="entry name" value="TM_PBP2"/>
    <property type="match status" value="1"/>
</dbReference>
<evidence type="ECO:0000313" key="10">
    <source>
        <dbReference type="EMBL" id="GAA2138086.1"/>
    </source>
</evidence>
<feature type="transmembrane region" description="Helical" evidence="7">
    <location>
        <begin position="280"/>
        <end position="300"/>
    </location>
</feature>
<dbReference type="PROSITE" id="PS50928">
    <property type="entry name" value="ABC_TM1"/>
    <property type="match status" value="1"/>
</dbReference>
<feature type="transmembrane region" description="Helical" evidence="7">
    <location>
        <begin position="35"/>
        <end position="55"/>
    </location>
</feature>
<dbReference type="InterPro" id="IPR035906">
    <property type="entry name" value="MetI-like_sf"/>
</dbReference>
<keyword evidence="3" id="KW-1003">Cell membrane</keyword>
<evidence type="ECO:0000256" key="2">
    <source>
        <dbReference type="ARBA" id="ARBA00022448"/>
    </source>
</evidence>
<protein>
    <submittedName>
        <fullName evidence="10">Sugar ABC transporter permease</fullName>
    </submittedName>
</protein>
<gene>
    <name evidence="10" type="ORF">GCM10009802_47470</name>
</gene>
<dbReference type="EMBL" id="BAAAPF010000191">
    <property type="protein sequence ID" value="GAA2138086.1"/>
    <property type="molecule type" value="Genomic_DNA"/>
</dbReference>
<dbReference type="Pfam" id="PF00528">
    <property type="entry name" value="BPD_transp_1"/>
    <property type="match status" value="1"/>
</dbReference>
<dbReference type="InterPro" id="IPR051393">
    <property type="entry name" value="ABC_transporter_permease"/>
</dbReference>
<accession>A0ABP5KZG0</accession>
<evidence type="ECO:0000256" key="3">
    <source>
        <dbReference type="ARBA" id="ARBA00022475"/>
    </source>
</evidence>
<proteinExistence type="inferred from homology"/>
<feature type="transmembrane region" description="Helical" evidence="7">
    <location>
        <begin position="128"/>
        <end position="148"/>
    </location>
</feature>
<keyword evidence="6 7" id="KW-0472">Membrane</keyword>
<feature type="compositionally biased region" description="Basic residues" evidence="8">
    <location>
        <begin position="16"/>
        <end position="27"/>
    </location>
</feature>
<feature type="transmembrane region" description="Helical" evidence="7">
    <location>
        <begin position="176"/>
        <end position="197"/>
    </location>
</feature>